<keyword evidence="2" id="KW-1185">Reference proteome</keyword>
<dbReference type="RefSeq" id="WP_147100307.1">
    <property type="nucleotide sequence ID" value="NZ_VOOS01000003.1"/>
</dbReference>
<protein>
    <recommendedName>
        <fullName evidence="3">Transporter</fullName>
    </recommendedName>
</protein>
<accession>A0A5C6RSN7</accession>
<comment type="caution">
    <text evidence="1">The sequence shown here is derived from an EMBL/GenBank/DDBJ whole genome shotgun (WGS) entry which is preliminary data.</text>
</comment>
<evidence type="ECO:0008006" key="3">
    <source>
        <dbReference type="Google" id="ProtNLM"/>
    </source>
</evidence>
<name>A0A5C6RSN7_9FLAO</name>
<dbReference type="EMBL" id="VOOS01000003">
    <property type="protein sequence ID" value="TXB65351.1"/>
    <property type="molecule type" value="Genomic_DNA"/>
</dbReference>
<reference evidence="1 2" key="1">
    <citation type="submission" date="2019-08" db="EMBL/GenBank/DDBJ databases">
        <title>Genome of Vicingus serpentipes NCIMB 15042.</title>
        <authorList>
            <person name="Bowman J.P."/>
        </authorList>
    </citation>
    <scope>NUCLEOTIDE SEQUENCE [LARGE SCALE GENOMIC DNA]</scope>
    <source>
        <strain evidence="1 2">NCIMB 15042</strain>
    </source>
</reference>
<evidence type="ECO:0000313" key="1">
    <source>
        <dbReference type="EMBL" id="TXB65351.1"/>
    </source>
</evidence>
<proteinExistence type="predicted"/>
<dbReference type="AlphaFoldDB" id="A0A5C6RSN7"/>
<organism evidence="1 2">
    <name type="scientific">Vicingus serpentipes</name>
    <dbReference type="NCBI Taxonomy" id="1926625"/>
    <lineage>
        <taxon>Bacteria</taxon>
        <taxon>Pseudomonadati</taxon>
        <taxon>Bacteroidota</taxon>
        <taxon>Flavobacteriia</taxon>
        <taxon>Flavobacteriales</taxon>
        <taxon>Vicingaceae</taxon>
        <taxon>Vicingus</taxon>
    </lineage>
</organism>
<evidence type="ECO:0000313" key="2">
    <source>
        <dbReference type="Proteomes" id="UP000321721"/>
    </source>
</evidence>
<gene>
    <name evidence="1" type="ORF">FRY74_07980</name>
</gene>
<sequence>MRYLFFIFSVLSFLFITSGVYSQGCSDAGVCSVGSLGLAQYKYEKLPFDKVKLEMIEAEDTEIFSKDFNPRKKSDTTEVVKQQEVLIVDTPVKQFKNEALTTYNIDSIKANSNFRRDFLSKSPRLILNNLLSYGVGDNQTSIITNNLEINYRLLNRKLYAQIKIPYIAVNGDLANTKGLGDLTLSLSYTAINKKKKNLSFVAGVKIPTNESNLSEDNDPLPMVYQTSLGSKDALIGFNYRYSKWDVTFAYQHSFNTTNNKYLHNPLKNDNYNSYFESNQLKRADDGVFRINRSFLFKKGTITSGLLFIYHLQNDTYVDAFGNRKTAEGSKGLTLNLNIAAIYPIVKKVDFTFIFARPLIIRDARPDGLTRDYIVMGGLRYSIP</sequence>
<dbReference type="Proteomes" id="UP000321721">
    <property type="component" value="Unassembled WGS sequence"/>
</dbReference>
<dbReference type="OrthoDB" id="1119914at2"/>